<reference evidence="2" key="1">
    <citation type="submission" date="2021-08" db="EMBL/GenBank/DDBJ databases">
        <title>WGS assembly of Ceratopteris richardii.</title>
        <authorList>
            <person name="Marchant D.B."/>
            <person name="Chen G."/>
            <person name="Jenkins J."/>
            <person name="Shu S."/>
            <person name="Leebens-Mack J."/>
            <person name="Grimwood J."/>
            <person name="Schmutz J."/>
            <person name="Soltis P."/>
            <person name="Soltis D."/>
            <person name="Chen Z.-H."/>
        </authorList>
    </citation>
    <scope>NUCLEOTIDE SEQUENCE</scope>
    <source>
        <strain evidence="2">Whitten #5841</strain>
        <tissue evidence="2">Leaf</tissue>
    </source>
</reference>
<dbReference type="PANTHER" id="PTHR33116">
    <property type="entry name" value="REVERSE TRANSCRIPTASE ZINC-BINDING DOMAIN-CONTAINING PROTEIN-RELATED-RELATED"/>
    <property type="match status" value="1"/>
</dbReference>
<gene>
    <name evidence="2" type="ORF">KP509_25G029400</name>
</gene>
<keyword evidence="3" id="KW-1185">Reference proteome</keyword>
<evidence type="ECO:0000313" key="2">
    <source>
        <dbReference type="EMBL" id="KAH7298152.1"/>
    </source>
</evidence>
<dbReference type="AlphaFoldDB" id="A0A8T2RNZ7"/>
<dbReference type="InterPro" id="IPR026960">
    <property type="entry name" value="RVT-Znf"/>
</dbReference>
<dbReference type="OrthoDB" id="1749408at2759"/>
<comment type="caution">
    <text evidence="2">The sequence shown here is derived from an EMBL/GenBank/DDBJ whole genome shotgun (WGS) entry which is preliminary data.</text>
</comment>
<name>A0A8T2RNZ7_CERRI</name>
<accession>A0A8T2RNZ7</accession>
<dbReference type="Proteomes" id="UP000825935">
    <property type="component" value="Chromosome 25"/>
</dbReference>
<evidence type="ECO:0000313" key="3">
    <source>
        <dbReference type="Proteomes" id="UP000825935"/>
    </source>
</evidence>
<proteinExistence type="predicted"/>
<dbReference type="PANTHER" id="PTHR33116:SF78">
    <property type="entry name" value="OS12G0587133 PROTEIN"/>
    <property type="match status" value="1"/>
</dbReference>
<protein>
    <recommendedName>
        <fullName evidence="1">Reverse transcriptase zinc-binding domain-containing protein</fullName>
    </recommendedName>
</protein>
<organism evidence="2 3">
    <name type="scientific">Ceratopteris richardii</name>
    <name type="common">Triangle waterfern</name>
    <dbReference type="NCBI Taxonomy" id="49495"/>
    <lineage>
        <taxon>Eukaryota</taxon>
        <taxon>Viridiplantae</taxon>
        <taxon>Streptophyta</taxon>
        <taxon>Embryophyta</taxon>
        <taxon>Tracheophyta</taxon>
        <taxon>Polypodiopsida</taxon>
        <taxon>Polypodiidae</taxon>
        <taxon>Polypodiales</taxon>
        <taxon>Pteridineae</taxon>
        <taxon>Pteridaceae</taxon>
        <taxon>Parkerioideae</taxon>
        <taxon>Ceratopteris</taxon>
    </lineage>
</organism>
<sequence>MVFRHLGYPLGVNVSINKKIQWVFRRIKCKMELWHSSQWPLHARIRIVQAFLQSYVMYYLLLLDWKRCHLHAIDCLVKSFLWDKKHSRALVLSAWDFVCQPKDKGGLGILDFGSHIMARGTAFLMRVTSSYKPLWTDAFWRFIENVVVYYKGGWSLHAWNKFFSHAPLQTTSSTLHVFLQSFKQIAARLKWNGRQCYVGNSFASLSPYLSFLTNPPLAYSLGAAARYFNNKGIDSIAKCYDAKWEPMSFPAIRRTYAVGPAYRSKWIQIVLFLQRYQVSLSIDASDPLRDWLLAKHTIWWNGKACTFYGLIVRSDGIALQCNKRWKLNKSHLWWHARFSAIWESSFTFKMKIFMWRILVGHFTLGAFLSKHGVKGVRCPHCASYKETMRHAFWGCSCIQRWWNNLLLFPIWDAQPSKFSFTFLLFHSHDKSSDWVRKRCMFLLLWNIWLYRNKKVFRNKGSVPNFSSSLCKIRTRLDIDVLPVEDRRALASLLDAL</sequence>
<dbReference type="EMBL" id="CM035430">
    <property type="protein sequence ID" value="KAH7298152.1"/>
    <property type="molecule type" value="Genomic_DNA"/>
</dbReference>
<feature type="domain" description="Reverse transcriptase zinc-binding" evidence="1">
    <location>
        <begin position="336"/>
        <end position="402"/>
    </location>
</feature>
<dbReference type="OMA" id="SHIMARG"/>
<dbReference type="Pfam" id="PF13966">
    <property type="entry name" value="zf-RVT"/>
    <property type="match status" value="1"/>
</dbReference>
<evidence type="ECO:0000259" key="1">
    <source>
        <dbReference type="Pfam" id="PF13966"/>
    </source>
</evidence>